<keyword evidence="1" id="KW-0808">Transferase</keyword>
<dbReference type="InterPro" id="IPR000719">
    <property type="entry name" value="Prot_kinase_dom"/>
</dbReference>
<evidence type="ECO:0000259" key="8">
    <source>
        <dbReference type="PROSITE" id="PS50011"/>
    </source>
</evidence>
<proteinExistence type="predicted"/>
<feature type="domain" description="Protein kinase" evidence="8">
    <location>
        <begin position="1"/>
        <end position="321"/>
    </location>
</feature>
<evidence type="ECO:0000256" key="4">
    <source>
        <dbReference type="ARBA" id="ARBA00022840"/>
    </source>
</evidence>
<gene>
    <name evidence="9" type="ORF">WMY93_012308</name>
</gene>
<keyword evidence="2" id="KW-0547">Nucleotide-binding</keyword>
<keyword evidence="4" id="KW-0067">ATP-binding</keyword>
<dbReference type="GO" id="GO:0007399">
    <property type="term" value="P:nervous system development"/>
    <property type="evidence" value="ECO:0007669"/>
    <property type="project" value="TreeGrafter"/>
</dbReference>
<dbReference type="SMART" id="SM00219">
    <property type="entry name" value="TyrKc"/>
    <property type="match status" value="1"/>
</dbReference>
<dbReference type="InterPro" id="IPR001245">
    <property type="entry name" value="Ser-Thr/Tyr_kinase_cat_dom"/>
</dbReference>
<feature type="compositionally biased region" description="Acidic residues" evidence="7">
    <location>
        <begin position="351"/>
        <end position="361"/>
    </location>
</feature>
<evidence type="ECO:0000256" key="6">
    <source>
        <dbReference type="ARBA" id="ARBA00023170"/>
    </source>
</evidence>
<dbReference type="GO" id="GO:0005886">
    <property type="term" value="C:plasma membrane"/>
    <property type="evidence" value="ECO:0007669"/>
    <property type="project" value="TreeGrafter"/>
</dbReference>
<evidence type="ECO:0000256" key="1">
    <source>
        <dbReference type="ARBA" id="ARBA00022679"/>
    </source>
</evidence>
<dbReference type="PANTHER" id="PTHR24416">
    <property type="entry name" value="TYROSINE-PROTEIN KINASE RECEPTOR"/>
    <property type="match status" value="1"/>
</dbReference>
<dbReference type="FunFam" id="1.10.510.10:FF:000554">
    <property type="entry name" value="Predicted protein"/>
    <property type="match status" value="1"/>
</dbReference>
<dbReference type="GO" id="GO:0005524">
    <property type="term" value="F:ATP binding"/>
    <property type="evidence" value="ECO:0007669"/>
    <property type="project" value="UniProtKB-KW"/>
</dbReference>
<name>A0AAW0P8K9_9GOBI</name>
<dbReference type="Proteomes" id="UP001460270">
    <property type="component" value="Unassembled WGS sequence"/>
</dbReference>
<dbReference type="Gene3D" id="1.10.510.10">
    <property type="entry name" value="Transferase(Phosphotransferase) domain 1"/>
    <property type="match status" value="1"/>
</dbReference>
<dbReference type="InterPro" id="IPR050122">
    <property type="entry name" value="RTK"/>
</dbReference>
<dbReference type="GO" id="GO:0006909">
    <property type="term" value="P:phagocytosis"/>
    <property type="evidence" value="ECO:0007669"/>
    <property type="project" value="TreeGrafter"/>
</dbReference>
<keyword evidence="3" id="KW-0418">Kinase</keyword>
<dbReference type="PRINTS" id="PR00109">
    <property type="entry name" value="TYRKINASE"/>
</dbReference>
<dbReference type="PROSITE" id="PS00109">
    <property type="entry name" value="PROTEIN_KINASE_TYR"/>
    <property type="match status" value="1"/>
</dbReference>
<comment type="caution">
    <text evidence="9">The sequence shown here is derived from an EMBL/GenBank/DDBJ whole genome shotgun (WGS) entry which is preliminary data.</text>
</comment>
<reference evidence="10" key="1">
    <citation type="submission" date="2024-04" db="EMBL/GenBank/DDBJ databases">
        <title>Salinicola lusitanus LLJ914,a marine bacterium isolated from the Okinawa Trough.</title>
        <authorList>
            <person name="Li J."/>
        </authorList>
    </citation>
    <scope>NUCLEOTIDE SEQUENCE [LARGE SCALE GENOMIC DNA]</scope>
</reference>
<keyword evidence="5" id="KW-0829">Tyrosine-protein kinase</keyword>
<evidence type="ECO:0000256" key="5">
    <source>
        <dbReference type="ARBA" id="ARBA00023137"/>
    </source>
</evidence>
<dbReference type="EMBL" id="JBBPFD010000008">
    <property type="protein sequence ID" value="KAK7916547.1"/>
    <property type="molecule type" value="Genomic_DNA"/>
</dbReference>
<evidence type="ECO:0000313" key="10">
    <source>
        <dbReference type="Proteomes" id="UP001460270"/>
    </source>
</evidence>
<evidence type="ECO:0000256" key="7">
    <source>
        <dbReference type="SAM" id="MobiDB-lite"/>
    </source>
</evidence>
<dbReference type="InterPro" id="IPR020635">
    <property type="entry name" value="Tyr_kinase_cat_dom"/>
</dbReference>
<dbReference type="GO" id="GO:0016477">
    <property type="term" value="P:cell migration"/>
    <property type="evidence" value="ECO:0007669"/>
    <property type="project" value="TreeGrafter"/>
</dbReference>
<organism evidence="9 10">
    <name type="scientific">Mugilogobius chulae</name>
    <name type="common">yellowstripe goby</name>
    <dbReference type="NCBI Taxonomy" id="88201"/>
    <lineage>
        <taxon>Eukaryota</taxon>
        <taxon>Metazoa</taxon>
        <taxon>Chordata</taxon>
        <taxon>Craniata</taxon>
        <taxon>Vertebrata</taxon>
        <taxon>Euteleostomi</taxon>
        <taxon>Actinopterygii</taxon>
        <taxon>Neopterygii</taxon>
        <taxon>Teleostei</taxon>
        <taxon>Neoteleostei</taxon>
        <taxon>Acanthomorphata</taxon>
        <taxon>Gobiaria</taxon>
        <taxon>Gobiiformes</taxon>
        <taxon>Gobioidei</taxon>
        <taxon>Gobiidae</taxon>
        <taxon>Gobionellinae</taxon>
        <taxon>Mugilogobius</taxon>
    </lineage>
</organism>
<evidence type="ECO:0000313" key="9">
    <source>
        <dbReference type="EMBL" id="KAK7916547.1"/>
    </source>
</evidence>
<dbReference type="Pfam" id="PF07714">
    <property type="entry name" value="PK_Tyr_Ser-Thr"/>
    <property type="match status" value="1"/>
</dbReference>
<accession>A0AAW0P8K9</accession>
<dbReference type="GO" id="GO:0004714">
    <property type="term" value="F:transmembrane receptor protein tyrosine kinase activity"/>
    <property type="evidence" value="ECO:0007669"/>
    <property type="project" value="TreeGrafter"/>
</dbReference>
<feature type="region of interest" description="Disordered" evidence="7">
    <location>
        <begin position="341"/>
        <end position="371"/>
    </location>
</feature>
<dbReference type="InterPro" id="IPR008266">
    <property type="entry name" value="Tyr_kinase_AS"/>
</dbReference>
<sequence length="371" mass="42241">MIHLKNKKRADIENRLSTMISRSRMVVTMISPQQVTTDEWICLVRRPDQAWRSRPELGAAGGGQRRAHPAEMLRVETDQIIGKGDPLCYKITQQNFRSQGSGSVLKGGNNNESLPSSQHLVSAGYYASERRAPPGGAAIYETRRCASLYPLGEKESHCERPDRFWASGGQRYGVSGQKKFVHRDLAARNCMLDETFTVKVADFGMARDIYDKEYYSIQDHKRVKLPVKWMAIESLQTQKFTTKSDVWSYGVLMWEMLTRGASPYPDVDPYDITHYLLKGRRLPQPQFCPDALYSLMLSCWDPEPDHRPSFHSLVSEVQQILSCLEGEHYINLKVTYVNLDQPRPYPPVPDSADELEEDSDENSGRDSGNED</sequence>
<keyword evidence="6" id="KW-0675">Receptor</keyword>
<evidence type="ECO:0000256" key="3">
    <source>
        <dbReference type="ARBA" id="ARBA00022777"/>
    </source>
</evidence>
<dbReference type="InterPro" id="IPR011009">
    <property type="entry name" value="Kinase-like_dom_sf"/>
</dbReference>
<keyword evidence="10" id="KW-1185">Reference proteome</keyword>
<evidence type="ECO:0000256" key="2">
    <source>
        <dbReference type="ARBA" id="ARBA00022741"/>
    </source>
</evidence>
<dbReference type="SUPFAM" id="SSF56112">
    <property type="entry name" value="Protein kinase-like (PK-like)"/>
    <property type="match status" value="1"/>
</dbReference>
<dbReference type="AlphaFoldDB" id="A0AAW0P8K9"/>
<protein>
    <recommendedName>
        <fullName evidence="8">Protein kinase domain-containing protein</fullName>
    </recommendedName>
</protein>
<dbReference type="GO" id="GO:0043235">
    <property type="term" value="C:receptor complex"/>
    <property type="evidence" value="ECO:0007669"/>
    <property type="project" value="TreeGrafter"/>
</dbReference>
<dbReference type="PANTHER" id="PTHR24416:SF564">
    <property type="entry name" value="MACROPHAGE-STIMULATING PROTEIN RECEPTOR"/>
    <property type="match status" value="1"/>
</dbReference>
<dbReference type="GO" id="GO:0007169">
    <property type="term" value="P:cell surface receptor protein tyrosine kinase signaling pathway"/>
    <property type="evidence" value="ECO:0007669"/>
    <property type="project" value="TreeGrafter"/>
</dbReference>
<feature type="compositionally biased region" description="Basic and acidic residues" evidence="7">
    <location>
        <begin position="362"/>
        <end position="371"/>
    </location>
</feature>
<dbReference type="PROSITE" id="PS50011">
    <property type="entry name" value="PROTEIN_KINASE_DOM"/>
    <property type="match status" value="1"/>
</dbReference>